<evidence type="ECO:0000313" key="3">
    <source>
        <dbReference type="Proteomes" id="UP000034739"/>
    </source>
</evidence>
<evidence type="ECO:0000313" key="2">
    <source>
        <dbReference type="EMBL" id="KKU87169.1"/>
    </source>
</evidence>
<dbReference type="Pfam" id="PF03690">
    <property type="entry name" value="MYG1_exonuc"/>
    <property type="match status" value="1"/>
</dbReference>
<comment type="similarity">
    <text evidence="1">Belongs to the MYG1 family.</text>
</comment>
<keyword evidence="2" id="KW-0378">Hydrolase</keyword>
<dbReference type="PANTHER" id="PTHR11215">
    <property type="entry name" value="METAL DEPENDENT HYDROLASE - RELATED"/>
    <property type="match status" value="1"/>
</dbReference>
<comment type="caution">
    <text evidence="2">The sequence shown here is derived from an EMBL/GenBank/DDBJ whole genome shotgun (WGS) entry which is preliminary data.</text>
</comment>
<sequence length="76" mass="8628">MKEKINKLITHNGSFHADDIFAAAALSIYLQSKGKNFEIIRTRDDEIIKTGDYVFDVGGIYDEEKNRFDHHQIGGA</sequence>
<accession>A0A0G1TZF9</accession>
<proteinExistence type="inferred from homology"/>
<dbReference type="EMBL" id="LCOY01000036">
    <property type="protein sequence ID" value="KKU87169.1"/>
    <property type="molecule type" value="Genomic_DNA"/>
</dbReference>
<gene>
    <name evidence="2" type="ORF">UY16_C0036G0011</name>
</gene>
<dbReference type="AlphaFoldDB" id="A0A0G1TZF9"/>
<organism evidence="2 3">
    <name type="scientific">Candidatus Gottesmanbacteria bacterium GW2011_GWA2_47_9</name>
    <dbReference type="NCBI Taxonomy" id="1618445"/>
    <lineage>
        <taxon>Bacteria</taxon>
        <taxon>Candidatus Gottesmaniibacteriota</taxon>
    </lineage>
</organism>
<dbReference type="Proteomes" id="UP000034739">
    <property type="component" value="Unassembled WGS sequence"/>
</dbReference>
<feature type="non-terminal residue" evidence="2">
    <location>
        <position position="76"/>
    </location>
</feature>
<evidence type="ECO:0000256" key="1">
    <source>
        <dbReference type="ARBA" id="ARBA00010105"/>
    </source>
</evidence>
<protein>
    <submittedName>
        <fullName evidence="2">Metal-dependent protein hydrolase</fullName>
    </submittedName>
</protein>
<reference evidence="2 3" key="1">
    <citation type="journal article" date="2015" name="Nature">
        <title>rRNA introns, odd ribosomes, and small enigmatic genomes across a large radiation of phyla.</title>
        <authorList>
            <person name="Brown C.T."/>
            <person name="Hug L.A."/>
            <person name="Thomas B.C."/>
            <person name="Sharon I."/>
            <person name="Castelle C.J."/>
            <person name="Singh A."/>
            <person name="Wilkins M.J."/>
            <person name="Williams K.H."/>
            <person name="Banfield J.F."/>
        </authorList>
    </citation>
    <scope>NUCLEOTIDE SEQUENCE [LARGE SCALE GENOMIC DNA]</scope>
</reference>
<name>A0A0G1TZF9_9BACT</name>
<dbReference type="InterPro" id="IPR003226">
    <property type="entry name" value="MYG1_exonuclease"/>
</dbReference>
<dbReference type="PANTHER" id="PTHR11215:SF1">
    <property type="entry name" value="MYG1 EXONUCLEASE"/>
    <property type="match status" value="1"/>
</dbReference>
<dbReference type="GO" id="GO:0016787">
    <property type="term" value="F:hydrolase activity"/>
    <property type="evidence" value="ECO:0007669"/>
    <property type="project" value="UniProtKB-KW"/>
</dbReference>